<dbReference type="EMBL" id="LROS01000015">
    <property type="protein sequence ID" value="OBR94159.1"/>
    <property type="molecule type" value="Genomic_DNA"/>
</dbReference>
<reference evidence="2 3" key="1">
    <citation type="journal article" date="2012" name="Front. Microbiol.">
        <title>Draft Genome Sequence of the Virulent Strain 01-B526 of the Fish Pathogen Aeromonas salmonicida.</title>
        <authorList>
            <person name="Charette S.J."/>
            <person name="Brochu F."/>
            <person name="Boyle B."/>
            <person name="Filion G."/>
            <person name="Tanaka K.H."/>
            <person name="Derome N."/>
        </authorList>
    </citation>
    <scope>NUCLEOTIDE SEQUENCE [LARGE SCALE GENOMIC DNA]</scope>
    <source>
        <strain evidence="2 3">P11</strain>
    </source>
</reference>
<accession>A0A1A6AVP8</accession>
<gene>
    <name evidence="2" type="ORF">CLRAG_16990</name>
</gene>
<keyword evidence="3" id="KW-1185">Reference proteome</keyword>
<evidence type="ECO:0000313" key="3">
    <source>
        <dbReference type="Proteomes" id="UP000093954"/>
    </source>
</evidence>
<evidence type="ECO:0000256" key="1">
    <source>
        <dbReference type="SAM" id="Coils"/>
    </source>
</evidence>
<name>A0A1A6AVP8_9CLOT</name>
<comment type="caution">
    <text evidence="2">The sequence shown here is derived from an EMBL/GenBank/DDBJ whole genome shotgun (WGS) entry which is preliminary data.</text>
</comment>
<dbReference type="AlphaFoldDB" id="A0A1A6AVP8"/>
<dbReference type="PATRIC" id="fig|1353534.3.peg.1735"/>
<organism evidence="2 3">
    <name type="scientific">Clostridium ragsdalei P11</name>
    <dbReference type="NCBI Taxonomy" id="1353534"/>
    <lineage>
        <taxon>Bacteria</taxon>
        <taxon>Bacillati</taxon>
        <taxon>Bacillota</taxon>
        <taxon>Clostridia</taxon>
        <taxon>Eubacteriales</taxon>
        <taxon>Clostridiaceae</taxon>
        <taxon>Clostridium</taxon>
    </lineage>
</organism>
<keyword evidence="1" id="KW-0175">Coiled coil</keyword>
<feature type="coiled-coil region" evidence="1">
    <location>
        <begin position="11"/>
        <end position="38"/>
    </location>
</feature>
<dbReference type="Proteomes" id="UP000093954">
    <property type="component" value="Unassembled WGS sequence"/>
</dbReference>
<proteinExistence type="predicted"/>
<evidence type="ECO:0000313" key="2">
    <source>
        <dbReference type="EMBL" id="OBR94159.1"/>
    </source>
</evidence>
<sequence length="92" mass="10982">MKENGYIALDQAEYEERYNSLTKRYGAIENRLEGINEKRLERSAKRENIEEFIKILEKSSIILILKYTICIYCKSTINTLSFYCTIQANTWW</sequence>
<dbReference type="RefSeq" id="WP_065078004.1">
    <property type="nucleotide sequence ID" value="NZ_LROS01000015.1"/>
</dbReference>
<protein>
    <submittedName>
        <fullName evidence="2">Uncharacterized protein</fullName>
    </submittedName>
</protein>